<protein>
    <submittedName>
        <fullName evidence="2">Uncharacterized protein</fullName>
    </submittedName>
</protein>
<dbReference type="AlphaFoldDB" id="A0ABD2Y9J2"/>
<reference evidence="2 3" key="1">
    <citation type="submission" date="2024-11" db="EMBL/GenBank/DDBJ databases">
        <title>A near-complete genome assembly of Cinchona calisaya.</title>
        <authorList>
            <person name="Lian D.C."/>
            <person name="Zhao X.W."/>
            <person name="Wei L."/>
        </authorList>
    </citation>
    <scope>NUCLEOTIDE SEQUENCE [LARGE SCALE GENOMIC DNA]</scope>
    <source>
        <tissue evidence="2">Nenye</tissue>
    </source>
</reference>
<evidence type="ECO:0000313" key="2">
    <source>
        <dbReference type="EMBL" id="KAL3504132.1"/>
    </source>
</evidence>
<accession>A0ABD2Y9J2</accession>
<gene>
    <name evidence="2" type="ORF">ACH5RR_033973</name>
</gene>
<evidence type="ECO:0000256" key="1">
    <source>
        <dbReference type="SAM" id="Coils"/>
    </source>
</evidence>
<sequence>MPTIPIIPQPVLHASTAPSTFSVTTVVSEQHRRVALGIGERIWQQILGISFDRLLEYSDKFGKLFSVIELYGFDPSPLHTKVENLFTHISKYQELHNNFSGKLTGTALFTHLAAIQRQARKVELVKELEQLEVEIQQADTKIHKVNDEMSRDQHMMAHLAIEQTNLKNTPIISSKDSKDLEALCISREEIISSKDSKDLEALCISLEEERAEVAQLKWMD</sequence>
<proteinExistence type="predicted"/>
<keyword evidence="1" id="KW-0175">Coiled coil</keyword>
<dbReference type="Proteomes" id="UP001630127">
    <property type="component" value="Unassembled WGS sequence"/>
</dbReference>
<dbReference type="EMBL" id="JBJUIK010000014">
    <property type="protein sequence ID" value="KAL3504132.1"/>
    <property type="molecule type" value="Genomic_DNA"/>
</dbReference>
<feature type="coiled-coil region" evidence="1">
    <location>
        <begin position="114"/>
        <end position="148"/>
    </location>
</feature>
<comment type="caution">
    <text evidence="2">The sequence shown here is derived from an EMBL/GenBank/DDBJ whole genome shotgun (WGS) entry which is preliminary data.</text>
</comment>
<name>A0ABD2Y9J2_9GENT</name>
<keyword evidence="3" id="KW-1185">Reference proteome</keyword>
<evidence type="ECO:0000313" key="3">
    <source>
        <dbReference type="Proteomes" id="UP001630127"/>
    </source>
</evidence>
<organism evidence="2 3">
    <name type="scientific">Cinchona calisaya</name>
    <dbReference type="NCBI Taxonomy" id="153742"/>
    <lineage>
        <taxon>Eukaryota</taxon>
        <taxon>Viridiplantae</taxon>
        <taxon>Streptophyta</taxon>
        <taxon>Embryophyta</taxon>
        <taxon>Tracheophyta</taxon>
        <taxon>Spermatophyta</taxon>
        <taxon>Magnoliopsida</taxon>
        <taxon>eudicotyledons</taxon>
        <taxon>Gunneridae</taxon>
        <taxon>Pentapetalae</taxon>
        <taxon>asterids</taxon>
        <taxon>lamiids</taxon>
        <taxon>Gentianales</taxon>
        <taxon>Rubiaceae</taxon>
        <taxon>Cinchonoideae</taxon>
        <taxon>Cinchoneae</taxon>
        <taxon>Cinchona</taxon>
    </lineage>
</organism>